<sequence length="102" mass="10525">MAAPKPAVFALSRRPGLTPSCSPTPKTGPSLGLSLALCALAACGPAPADRAGKPSARPVAQARPAAGPKARKCPDPDNRDGRDPCSASYLAPYRPAFKRDRF</sequence>
<evidence type="ECO:0000313" key="2">
    <source>
        <dbReference type="EMBL" id="MBI1684206.1"/>
    </source>
</evidence>
<organism evidence="2 3">
    <name type="scientific">Caulobacter hibisci</name>
    <dbReference type="NCBI Taxonomy" id="2035993"/>
    <lineage>
        <taxon>Bacteria</taxon>
        <taxon>Pseudomonadati</taxon>
        <taxon>Pseudomonadota</taxon>
        <taxon>Alphaproteobacteria</taxon>
        <taxon>Caulobacterales</taxon>
        <taxon>Caulobacteraceae</taxon>
        <taxon>Caulobacter</taxon>
    </lineage>
</organism>
<evidence type="ECO:0008006" key="4">
    <source>
        <dbReference type="Google" id="ProtNLM"/>
    </source>
</evidence>
<dbReference type="EMBL" id="JADWOX010000006">
    <property type="protein sequence ID" value="MBI1684206.1"/>
    <property type="molecule type" value="Genomic_DNA"/>
</dbReference>
<feature type="region of interest" description="Disordered" evidence="1">
    <location>
        <begin position="1"/>
        <end position="27"/>
    </location>
</feature>
<keyword evidence="3" id="KW-1185">Reference proteome</keyword>
<accession>A0ABS0SX68</accession>
<dbReference type="Proteomes" id="UP000639859">
    <property type="component" value="Unassembled WGS sequence"/>
</dbReference>
<evidence type="ECO:0000313" key="3">
    <source>
        <dbReference type="Proteomes" id="UP000639859"/>
    </source>
</evidence>
<feature type="region of interest" description="Disordered" evidence="1">
    <location>
        <begin position="46"/>
        <end position="89"/>
    </location>
</feature>
<protein>
    <recommendedName>
        <fullName evidence="4">Lipoprotein</fullName>
    </recommendedName>
</protein>
<comment type="caution">
    <text evidence="2">The sequence shown here is derived from an EMBL/GenBank/DDBJ whole genome shotgun (WGS) entry which is preliminary data.</text>
</comment>
<feature type="compositionally biased region" description="Basic and acidic residues" evidence="1">
    <location>
        <begin position="72"/>
        <end position="83"/>
    </location>
</feature>
<reference evidence="2 3" key="1">
    <citation type="submission" date="2020-11" db="EMBL/GenBank/DDBJ databases">
        <title>genome sequence of strain KACC 18849.</title>
        <authorList>
            <person name="Gao J."/>
            <person name="Zhang X."/>
        </authorList>
    </citation>
    <scope>NUCLEOTIDE SEQUENCE [LARGE SCALE GENOMIC DNA]</scope>
    <source>
        <strain evidence="2 3">KACC 18849</strain>
    </source>
</reference>
<name>A0ABS0SX68_9CAUL</name>
<proteinExistence type="predicted"/>
<evidence type="ECO:0000256" key="1">
    <source>
        <dbReference type="SAM" id="MobiDB-lite"/>
    </source>
</evidence>
<gene>
    <name evidence="2" type="ORF">I4Q42_11060</name>
</gene>
<dbReference type="RefSeq" id="WP_198576128.1">
    <property type="nucleotide sequence ID" value="NZ_JADWOX010000006.1"/>
</dbReference>